<dbReference type="InterPro" id="IPR040046">
    <property type="entry name" value="FAM228"/>
</dbReference>
<gene>
    <name evidence="2" type="ORF">EI555_007048</name>
</gene>
<dbReference type="PANTHER" id="PTHR28584:SF2">
    <property type="entry name" value="PROTEIN FAM228A"/>
    <property type="match status" value="1"/>
</dbReference>
<accession>A0A4U1FG97</accession>
<dbReference type="EMBL" id="RWIC01000140">
    <property type="protein sequence ID" value="TKC48899.1"/>
    <property type="molecule type" value="Genomic_DNA"/>
</dbReference>
<reference evidence="3" key="1">
    <citation type="journal article" date="2019" name="IScience">
        <title>Narwhal Genome Reveals Long-Term Low Genetic Diversity despite Current Large Abundance Size.</title>
        <authorList>
            <person name="Westbury M.V."/>
            <person name="Petersen B."/>
            <person name="Garde E."/>
            <person name="Heide-Jorgensen M.P."/>
            <person name="Lorenzen E.D."/>
        </authorList>
    </citation>
    <scope>NUCLEOTIDE SEQUENCE [LARGE SCALE GENOMIC DNA]</scope>
</reference>
<evidence type="ECO:0000313" key="3">
    <source>
        <dbReference type="Proteomes" id="UP000308365"/>
    </source>
</evidence>
<comment type="similarity">
    <text evidence="1">Belongs to the FAM228 family.</text>
</comment>
<organism evidence="2 3">
    <name type="scientific">Monodon monoceros</name>
    <name type="common">Narwhal</name>
    <name type="synonym">Ceratodon monodon</name>
    <dbReference type="NCBI Taxonomy" id="40151"/>
    <lineage>
        <taxon>Eukaryota</taxon>
        <taxon>Metazoa</taxon>
        <taxon>Chordata</taxon>
        <taxon>Craniata</taxon>
        <taxon>Vertebrata</taxon>
        <taxon>Euteleostomi</taxon>
        <taxon>Mammalia</taxon>
        <taxon>Eutheria</taxon>
        <taxon>Laurasiatheria</taxon>
        <taxon>Artiodactyla</taxon>
        <taxon>Whippomorpha</taxon>
        <taxon>Cetacea</taxon>
        <taxon>Odontoceti</taxon>
        <taxon>Monodontidae</taxon>
        <taxon>Monodon</taxon>
    </lineage>
</organism>
<evidence type="ECO:0008006" key="4">
    <source>
        <dbReference type="Google" id="ProtNLM"/>
    </source>
</evidence>
<comment type="caution">
    <text evidence="2">The sequence shown here is derived from an EMBL/GenBank/DDBJ whole genome shotgun (WGS) entry which is preliminary data.</text>
</comment>
<dbReference type="PANTHER" id="PTHR28584">
    <property type="entry name" value="FAMILY WITH SEQUENCE SIMILARITY 228 MEMBER A"/>
    <property type="match status" value="1"/>
</dbReference>
<dbReference type="Proteomes" id="UP000308365">
    <property type="component" value="Unassembled WGS sequence"/>
</dbReference>
<proteinExistence type="inferred from homology"/>
<evidence type="ECO:0000256" key="1">
    <source>
        <dbReference type="ARBA" id="ARBA00007753"/>
    </source>
</evidence>
<sequence length="344" mass="40097">MAATKMSNYGKHFGPEQLKWPEPESIVLMEALAREDIDEAVYMILFRENYVAKRLDTYFQHLDVFKERRKELLHKKWTENVAKPLQQRIMEKVISYKGKLYLETYDPEVYKPFYMTKKDSNYGKVTVPPFCDPLFRRQQELDEERRAIFQYKTGTCDHGALSLETSIVKVTGVDFKSVDLDFYLPVGKRCTLKEFKELEKARQYARLPQLTFSLHRVVPKEQPTASARPVGSKTRNKCSPEKLVCAEEKYPPDKEKTTSDLSQTVSERQFYSSKLGQESKKHEKKSLVLGTRWHRRRSWVAGEGQQRRRSQPVERRVMTAEVLGRHLAAPGTVPHKGPFVTKLC</sequence>
<protein>
    <recommendedName>
        <fullName evidence="4">Protein FAM228A</fullName>
    </recommendedName>
</protein>
<name>A0A4U1FG97_MONMO</name>
<dbReference type="AlphaFoldDB" id="A0A4U1FG97"/>
<evidence type="ECO:0000313" key="2">
    <source>
        <dbReference type="EMBL" id="TKC48899.1"/>
    </source>
</evidence>